<feature type="region of interest" description="Disordered" evidence="12">
    <location>
        <begin position="46"/>
        <end position="70"/>
    </location>
</feature>
<gene>
    <name evidence="14" type="primary">ACOD_5</name>
    <name evidence="16" type="synonym">ACOD_2</name>
    <name evidence="15" type="synonym">ACOD_4</name>
    <name evidence="14" type="ORF">g.78030</name>
    <name evidence="15" type="ORF">g.78038</name>
    <name evidence="16" type="ORF">g.78050</name>
</gene>
<name>A0A146L0B6_LYGHE</name>
<dbReference type="GO" id="GO:0006636">
    <property type="term" value="P:unsaturated fatty acid biosynthetic process"/>
    <property type="evidence" value="ECO:0007669"/>
    <property type="project" value="TreeGrafter"/>
</dbReference>
<evidence type="ECO:0000256" key="4">
    <source>
        <dbReference type="ARBA" id="ARBA00022692"/>
    </source>
</evidence>
<evidence type="ECO:0000256" key="6">
    <source>
        <dbReference type="ARBA" id="ARBA00022989"/>
    </source>
</evidence>
<keyword evidence="4 11" id="KW-0812">Transmembrane</keyword>
<dbReference type="PRINTS" id="PR00075">
    <property type="entry name" value="FACDDSATRASE"/>
</dbReference>
<dbReference type="EMBL" id="GDHC01005787">
    <property type="protein sequence ID" value="JAQ12842.1"/>
    <property type="molecule type" value="Transcribed_RNA"/>
</dbReference>
<evidence type="ECO:0000313" key="15">
    <source>
        <dbReference type="EMBL" id="JAQ06505.1"/>
    </source>
</evidence>
<evidence type="ECO:0000256" key="9">
    <source>
        <dbReference type="ARBA" id="ARBA00023136"/>
    </source>
</evidence>
<evidence type="ECO:0000256" key="10">
    <source>
        <dbReference type="ARBA" id="ARBA00023160"/>
    </source>
</evidence>
<keyword evidence="10 11" id="KW-0275">Fatty acid biosynthesis</keyword>
<sequence length="388" mass="43897">FKEGTWKPGAVFLPPVCRNQLRESGGYRWLSSRQDLRPTRLEGLFSTSASSTARSTTTSGREEHKSIKMSGSPESKAYKVGVHWLKVLFQIHLHLGGAYGLWLVFTQANFVTTLLCSVFVFLGMIGLTLGCHRLWAHRTYEAGVVMRTVLAALYTLTCQGSVYDWAITHRVHHQNHGTPLDPFNYKKGTFYCHVLSHCMENDPDIDRKKRHGDTKDLEEDNVVWAQHWFIWLVVPIWGFLLPVNLGMTMGDSLTNSLFVLGFLRLVILLHMSWAVHSAFLVWGLDPKDRKSGETWLVFFITKSLWPQYHYLLPWDYKSGEFGTYDSGVCTTVFKILSVLGLVENPTTISSEGVKKALAAAVETGKPLQDCLNAHKATLKDVIEETHHT</sequence>
<dbReference type="PANTHER" id="PTHR11351:SF26">
    <property type="entry name" value="FATTY ACID DESATURASE DOMAIN-CONTAINING PROTEIN"/>
    <property type="match status" value="1"/>
</dbReference>
<evidence type="ECO:0000256" key="12">
    <source>
        <dbReference type="SAM" id="MobiDB-lite"/>
    </source>
</evidence>
<dbReference type="EMBL" id="GDHC01017813">
    <property type="protein sequence ID" value="JAQ00816.1"/>
    <property type="molecule type" value="Transcribed_RNA"/>
</dbReference>
<organism evidence="14">
    <name type="scientific">Lygus hesperus</name>
    <name type="common">Western plant bug</name>
    <dbReference type="NCBI Taxonomy" id="30085"/>
    <lineage>
        <taxon>Eukaryota</taxon>
        <taxon>Metazoa</taxon>
        <taxon>Ecdysozoa</taxon>
        <taxon>Arthropoda</taxon>
        <taxon>Hexapoda</taxon>
        <taxon>Insecta</taxon>
        <taxon>Pterygota</taxon>
        <taxon>Neoptera</taxon>
        <taxon>Paraneoptera</taxon>
        <taxon>Hemiptera</taxon>
        <taxon>Heteroptera</taxon>
        <taxon>Panheteroptera</taxon>
        <taxon>Cimicomorpha</taxon>
        <taxon>Miridae</taxon>
        <taxon>Mirini</taxon>
        <taxon>Lygus</taxon>
    </lineage>
</organism>
<comment type="cofactor">
    <cofactor evidence="11">
        <name>Fe(2+)</name>
        <dbReference type="ChEBI" id="CHEBI:29033"/>
    </cofactor>
</comment>
<feature type="transmembrane region" description="Helical" evidence="13">
    <location>
        <begin position="228"/>
        <end position="245"/>
    </location>
</feature>
<keyword evidence="8" id="KW-0443">Lipid metabolism</keyword>
<dbReference type="GO" id="GO:0005789">
    <property type="term" value="C:endoplasmic reticulum membrane"/>
    <property type="evidence" value="ECO:0007669"/>
    <property type="project" value="TreeGrafter"/>
</dbReference>
<dbReference type="AlphaFoldDB" id="A0A146L0B6"/>
<evidence type="ECO:0000256" key="3">
    <source>
        <dbReference type="ARBA" id="ARBA00022516"/>
    </source>
</evidence>
<dbReference type="EMBL" id="GDHC01012124">
    <property type="protein sequence ID" value="JAQ06505.1"/>
    <property type="molecule type" value="Transcribed_RNA"/>
</dbReference>
<feature type="non-terminal residue" evidence="14">
    <location>
        <position position="1"/>
    </location>
</feature>
<evidence type="ECO:0000256" key="1">
    <source>
        <dbReference type="ARBA" id="ARBA00004141"/>
    </source>
</evidence>
<dbReference type="GO" id="GO:0004768">
    <property type="term" value="F:stearoyl-CoA 9-desaturase activity"/>
    <property type="evidence" value="ECO:0007669"/>
    <property type="project" value="TreeGrafter"/>
</dbReference>
<evidence type="ECO:0000256" key="8">
    <source>
        <dbReference type="ARBA" id="ARBA00023098"/>
    </source>
</evidence>
<keyword evidence="6 13" id="KW-1133">Transmembrane helix</keyword>
<dbReference type="PANTHER" id="PTHR11351">
    <property type="entry name" value="ACYL-COA DESATURASE"/>
    <property type="match status" value="1"/>
</dbReference>
<protein>
    <submittedName>
        <fullName evidence="14">Acyl-CoA desaturase</fullName>
    </submittedName>
</protein>
<feature type="transmembrane region" description="Helical" evidence="13">
    <location>
        <begin position="84"/>
        <end position="104"/>
    </location>
</feature>
<evidence type="ECO:0000256" key="11">
    <source>
        <dbReference type="RuleBase" id="RU000581"/>
    </source>
</evidence>
<feature type="transmembrane region" description="Helical" evidence="13">
    <location>
        <begin position="110"/>
        <end position="130"/>
    </location>
</feature>
<evidence type="ECO:0000256" key="7">
    <source>
        <dbReference type="ARBA" id="ARBA00023002"/>
    </source>
</evidence>
<comment type="subcellular location">
    <subcellularLocation>
        <location evidence="1">Membrane</location>
        <topology evidence="1">Multi-pass membrane protein</topology>
    </subcellularLocation>
</comment>
<proteinExistence type="inferred from homology"/>
<feature type="transmembrane region" description="Helical" evidence="13">
    <location>
        <begin position="257"/>
        <end position="282"/>
    </location>
</feature>
<keyword evidence="5" id="KW-0276">Fatty acid metabolism</keyword>
<dbReference type="CDD" id="cd03505">
    <property type="entry name" value="Delta9-FADS-like"/>
    <property type="match status" value="1"/>
</dbReference>
<comment type="similarity">
    <text evidence="2 11">Belongs to the fatty acid desaturase type 1 family.</text>
</comment>
<keyword evidence="9 13" id="KW-0472">Membrane</keyword>
<comment type="domain">
    <text evidence="11">The histidine box domains are involved in binding the catalytic metal ions.</text>
</comment>
<keyword evidence="3 11" id="KW-0444">Lipid biosynthesis</keyword>
<dbReference type="InterPro" id="IPR015876">
    <property type="entry name" value="Acyl-CoA_DS"/>
</dbReference>
<evidence type="ECO:0000313" key="16">
    <source>
        <dbReference type="EMBL" id="JAQ12842.1"/>
    </source>
</evidence>
<dbReference type="GO" id="GO:0005506">
    <property type="term" value="F:iron ion binding"/>
    <property type="evidence" value="ECO:0007669"/>
    <property type="project" value="TreeGrafter"/>
</dbReference>
<evidence type="ECO:0000256" key="5">
    <source>
        <dbReference type="ARBA" id="ARBA00022832"/>
    </source>
</evidence>
<accession>A0A146L0B6</accession>
<evidence type="ECO:0000256" key="13">
    <source>
        <dbReference type="SAM" id="Phobius"/>
    </source>
</evidence>
<feature type="compositionally biased region" description="Low complexity" evidence="12">
    <location>
        <begin position="46"/>
        <end position="59"/>
    </location>
</feature>
<keyword evidence="7 11" id="KW-0560">Oxidoreductase</keyword>
<evidence type="ECO:0000256" key="2">
    <source>
        <dbReference type="ARBA" id="ARBA00009295"/>
    </source>
</evidence>
<reference evidence="14" key="1">
    <citation type="journal article" date="2016" name="Gigascience">
        <title>De novo construction of an expanded transcriptome assembly for the western tarnished plant bug, Lygus hesperus.</title>
        <authorList>
            <person name="Tassone E.E."/>
            <person name="Geib S.M."/>
            <person name="Hall B."/>
            <person name="Fabrick J.A."/>
            <person name="Brent C.S."/>
            <person name="Hull J.J."/>
        </authorList>
    </citation>
    <scope>NUCLEOTIDE SEQUENCE</scope>
</reference>
<evidence type="ECO:0000313" key="14">
    <source>
        <dbReference type="EMBL" id="JAQ00816.1"/>
    </source>
</evidence>